<dbReference type="PROSITE" id="PS51857">
    <property type="entry name" value="CSD_2"/>
    <property type="match status" value="1"/>
</dbReference>
<keyword evidence="1" id="KW-0863">Zinc-finger</keyword>
<evidence type="ECO:0000313" key="5">
    <source>
        <dbReference type="EMBL" id="ACO61614.1"/>
    </source>
</evidence>
<sequence>MADDEPPGDAVHTKGLWNRRRDLRCVRRHLGIGPDGDPDVEVRCARGDRVIAVGYRRVLLGDHGPYLELEREHVRWENLRLMPGGAARFYDEYRAIVDGESYDDIAHSSIGTGGGGRGAKLYDQLKTVEGQGNPPRDSAWAVANNRPHEEGYAAYVVGKIYVGAYDVAVRDPVVDADDVRRALPKPGGSGRVAWWKPARGVGAIVPDGVVGARNEGAGGGEEEFATKEVSVTRDALAGGADTLAPGEGVWFDLESSGPSDRSVAVNVTGPGGEPVRQLCPGAAAAAAEAARNGQKRSETARALRDGRRSAAALAAARARTVPWEARAEVERDAVAGAARRIARILRDNCAAIAGLARIEGEGQRTLRACLRGWARWARKGSKSGEGDGSFGAGGVGRPSTAPTLASPRRRDPPPGESPPPPRLNLTSAGRAKGLFAPVTRPPTPVASNPKTPRGPDEAGDDPPAASVALPAWLTAVARGAVVCEVSHTRSSSAGDAAADAAGRVSKRCGFEARMPGLEDSVRPVVVELTRDGVGALRTGAEGAEGADSGDRDPVAEAVARVDENLPVAEFGSSPLVLVLPAGEEKASGSTVHPPRVPRLALRASKRVVGVVCVSSGPEQLVRDAVALAGACALGTAPFVPTEVFAAAGLDAAREWSRDDPRVASCVAVFERAGWGAARGMETGAGRDYCWRCGDRSHRKRDCERVAGARPGENRPATTGGGGGRDVEAARVAELRL</sequence>
<evidence type="ECO:0000259" key="4">
    <source>
        <dbReference type="PROSITE" id="PS51857"/>
    </source>
</evidence>
<dbReference type="RefSeq" id="XP_002500356.1">
    <property type="nucleotide sequence ID" value="XM_002500310.1"/>
</dbReference>
<dbReference type="AlphaFoldDB" id="C1E0T8"/>
<dbReference type="OMA" id="GRVAWWK"/>
<keyword evidence="1" id="KW-0479">Metal-binding</keyword>
<dbReference type="OrthoDB" id="412066at2759"/>
<dbReference type="PROSITE" id="PS50158">
    <property type="entry name" value="ZF_CCHC"/>
    <property type="match status" value="1"/>
</dbReference>
<evidence type="ECO:0008006" key="7">
    <source>
        <dbReference type="Google" id="ProtNLM"/>
    </source>
</evidence>
<dbReference type="InterPro" id="IPR012340">
    <property type="entry name" value="NA-bd_OB-fold"/>
</dbReference>
<dbReference type="GO" id="GO:0003676">
    <property type="term" value="F:nucleic acid binding"/>
    <property type="evidence" value="ECO:0007669"/>
    <property type="project" value="InterPro"/>
</dbReference>
<dbReference type="EMBL" id="CP001324">
    <property type="protein sequence ID" value="ACO61614.1"/>
    <property type="molecule type" value="Genomic_DNA"/>
</dbReference>
<feature type="region of interest" description="Disordered" evidence="2">
    <location>
        <begin position="701"/>
        <end position="726"/>
    </location>
</feature>
<evidence type="ECO:0000256" key="2">
    <source>
        <dbReference type="SAM" id="MobiDB-lite"/>
    </source>
</evidence>
<dbReference type="KEGG" id="mis:MICPUN_56633"/>
<protein>
    <recommendedName>
        <fullName evidence="7">CCHC-type domain-containing protein</fullName>
    </recommendedName>
</protein>
<organism evidence="5 6">
    <name type="scientific">Micromonas commoda (strain RCC299 / NOUM17 / CCMP2709)</name>
    <name type="common">Picoplanktonic green alga</name>
    <dbReference type="NCBI Taxonomy" id="296587"/>
    <lineage>
        <taxon>Eukaryota</taxon>
        <taxon>Viridiplantae</taxon>
        <taxon>Chlorophyta</taxon>
        <taxon>Mamiellophyceae</taxon>
        <taxon>Mamiellales</taxon>
        <taxon>Mamiellaceae</taxon>
        <taxon>Micromonas</taxon>
    </lineage>
</organism>
<name>C1E0T8_MICCC</name>
<evidence type="ECO:0000256" key="1">
    <source>
        <dbReference type="PROSITE-ProRule" id="PRU00047"/>
    </source>
</evidence>
<feature type="domain" description="CSD" evidence="4">
    <location>
        <begin position="187"/>
        <end position="269"/>
    </location>
</feature>
<gene>
    <name evidence="5" type="ORF">MICPUN_56633</name>
</gene>
<keyword evidence="1" id="KW-0862">Zinc</keyword>
<feature type="compositionally biased region" description="Gly residues" evidence="2">
    <location>
        <begin position="386"/>
        <end position="396"/>
    </location>
</feature>
<evidence type="ECO:0000313" key="6">
    <source>
        <dbReference type="Proteomes" id="UP000002009"/>
    </source>
</evidence>
<proteinExistence type="predicted"/>
<dbReference type="InterPro" id="IPR002059">
    <property type="entry name" value="CSP_DNA-bd"/>
</dbReference>
<feature type="region of interest" description="Disordered" evidence="2">
    <location>
        <begin position="377"/>
        <end position="465"/>
    </location>
</feature>
<dbReference type="InParanoid" id="C1E0T8"/>
<dbReference type="GO" id="GO:0008270">
    <property type="term" value="F:zinc ion binding"/>
    <property type="evidence" value="ECO:0007669"/>
    <property type="project" value="UniProtKB-KW"/>
</dbReference>
<evidence type="ECO:0000259" key="3">
    <source>
        <dbReference type="PROSITE" id="PS50158"/>
    </source>
</evidence>
<dbReference type="GeneID" id="8241547"/>
<feature type="domain" description="CCHC-type" evidence="3">
    <location>
        <begin position="689"/>
        <end position="704"/>
    </location>
</feature>
<dbReference type="InterPro" id="IPR001878">
    <property type="entry name" value="Znf_CCHC"/>
</dbReference>
<dbReference type="Gene3D" id="2.40.50.140">
    <property type="entry name" value="Nucleic acid-binding proteins"/>
    <property type="match status" value="1"/>
</dbReference>
<dbReference type="Proteomes" id="UP000002009">
    <property type="component" value="Chromosome 3"/>
</dbReference>
<accession>C1E0T8</accession>
<reference evidence="5 6" key="1">
    <citation type="journal article" date="2009" name="Science">
        <title>Green evolution and dynamic adaptations revealed by genomes of the marine picoeukaryotes Micromonas.</title>
        <authorList>
            <person name="Worden A.Z."/>
            <person name="Lee J.H."/>
            <person name="Mock T."/>
            <person name="Rouze P."/>
            <person name="Simmons M.P."/>
            <person name="Aerts A.L."/>
            <person name="Allen A.E."/>
            <person name="Cuvelier M.L."/>
            <person name="Derelle E."/>
            <person name="Everett M.V."/>
            <person name="Foulon E."/>
            <person name="Grimwood J."/>
            <person name="Gundlach H."/>
            <person name="Henrissat B."/>
            <person name="Napoli C."/>
            <person name="McDonald S.M."/>
            <person name="Parker M.S."/>
            <person name="Rombauts S."/>
            <person name="Salamov A."/>
            <person name="Von Dassow P."/>
            <person name="Badger J.H."/>
            <person name="Coutinho P.M."/>
            <person name="Demir E."/>
            <person name="Dubchak I."/>
            <person name="Gentemann C."/>
            <person name="Eikrem W."/>
            <person name="Gready J.E."/>
            <person name="John U."/>
            <person name="Lanier W."/>
            <person name="Lindquist E.A."/>
            <person name="Lucas S."/>
            <person name="Mayer K.F."/>
            <person name="Moreau H."/>
            <person name="Not F."/>
            <person name="Otillar R."/>
            <person name="Panaud O."/>
            <person name="Pangilinan J."/>
            <person name="Paulsen I."/>
            <person name="Piegu B."/>
            <person name="Poliakov A."/>
            <person name="Robbens S."/>
            <person name="Schmutz J."/>
            <person name="Toulza E."/>
            <person name="Wyss T."/>
            <person name="Zelensky A."/>
            <person name="Zhou K."/>
            <person name="Armbrust E.V."/>
            <person name="Bhattacharya D."/>
            <person name="Goodenough U.W."/>
            <person name="Van de Peer Y."/>
            <person name="Grigoriev I.V."/>
        </authorList>
    </citation>
    <scope>NUCLEOTIDE SEQUENCE [LARGE SCALE GENOMIC DNA]</scope>
    <source>
        <strain evidence="6">RCC299 / NOUM17</strain>
    </source>
</reference>
<keyword evidence="6" id="KW-1185">Reference proteome</keyword>